<feature type="domain" description="CUE" evidence="1">
    <location>
        <begin position="1"/>
        <end position="46"/>
    </location>
</feature>
<dbReference type="AlphaFoldDB" id="A0A5J4TGU1"/>
<dbReference type="Proteomes" id="UP000324800">
    <property type="component" value="Unassembled WGS sequence"/>
</dbReference>
<protein>
    <recommendedName>
        <fullName evidence="1">CUE domain-containing protein</fullName>
    </recommendedName>
</protein>
<accession>A0A5J4TGU1</accession>
<dbReference type="Pfam" id="PF02845">
    <property type="entry name" value="CUE"/>
    <property type="match status" value="1"/>
</dbReference>
<dbReference type="CDD" id="cd14279">
    <property type="entry name" value="CUE"/>
    <property type="match status" value="1"/>
</dbReference>
<dbReference type="EMBL" id="SNRW01031421">
    <property type="protein sequence ID" value="KAA6357437.1"/>
    <property type="molecule type" value="Genomic_DNA"/>
</dbReference>
<gene>
    <name evidence="2" type="ORF">EZS28_047036</name>
</gene>
<name>A0A5J4TGU1_9EUKA</name>
<comment type="caution">
    <text evidence="2">The sequence shown here is derived from an EMBL/GenBank/DDBJ whole genome shotgun (WGS) entry which is preliminary data.</text>
</comment>
<dbReference type="InterPro" id="IPR003892">
    <property type="entry name" value="CUE"/>
</dbReference>
<dbReference type="PROSITE" id="PS51140">
    <property type="entry name" value="CUE"/>
    <property type="match status" value="1"/>
</dbReference>
<evidence type="ECO:0000313" key="3">
    <source>
        <dbReference type="Proteomes" id="UP000324800"/>
    </source>
</evidence>
<reference evidence="2 3" key="1">
    <citation type="submission" date="2019-03" db="EMBL/GenBank/DDBJ databases">
        <title>Single cell metagenomics reveals metabolic interactions within the superorganism composed of flagellate Streblomastix strix and complex community of Bacteroidetes bacteria on its surface.</title>
        <authorList>
            <person name="Treitli S.C."/>
            <person name="Kolisko M."/>
            <person name="Husnik F."/>
            <person name="Keeling P."/>
            <person name="Hampl V."/>
        </authorList>
    </citation>
    <scope>NUCLEOTIDE SEQUENCE [LARGE SCALE GENOMIC DNA]</scope>
    <source>
        <strain evidence="2">ST1C</strain>
    </source>
</reference>
<dbReference type="GO" id="GO:0043130">
    <property type="term" value="F:ubiquitin binding"/>
    <property type="evidence" value="ECO:0007669"/>
    <property type="project" value="InterPro"/>
</dbReference>
<organism evidence="2 3">
    <name type="scientific">Streblomastix strix</name>
    <dbReference type="NCBI Taxonomy" id="222440"/>
    <lineage>
        <taxon>Eukaryota</taxon>
        <taxon>Metamonada</taxon>
        <taxon>Preaxostyla</taxon>
        <taxon>Oxymonadida</taxon>
        <taxon>Streblomastigidae</taxon>
        <taxon>Streblomastix</taxon>
    </lineage>
</organism>
<sequence length="121" mass="13957">MLQQLQERFPGIDLGFARELLEKHKNNKKPVESASNYIFDHMHGEYARQKQNLELNKSDLHNAEKLRSLFGLIASLPATEGKTILEFSEKLANFAWEDRNNIQLDHIDILADIISSLLQQI</sequence>
<evidence type="ECO:0000313" key="2">
    <source>
        <dbReference type="EMBL" id="KAA6357437.1"/>
    </source>
</evidence>
<evidence type="ECO:0000259" key="1">
    <source>
        <dbReference type="PROSITE" id="PS51140"/>
    </source>
</evidence>
<proteinExistence type="predicted"/>